<organism evidence="4 5">
    <name type="scientific">Paenibacillus chibensis</name>
    <dbReference type="NCBI Taxonomy" id="59846"/>
    <lineage>
        <taxon>Bacteria</taxon>
        <taxon>Bacillati</taxon>
        <taxon>Bacillota</taxon>
        <taxon>Bacilli</taxon>
        <taxon>Bacillales</taxon>
        <taxon>Paenibacillaceae</taxon>
        <taxon>Paenibacillus</taxon>
    </lineage>
</organism>
<dbReference type="InterPro" id="IPR000182">
    <property type="entry name" value="GNAT_dom"/>
</dbReference>
<keyword evidence="2" id="KW-0012">Acyltransferase</keyword>
<sequence length="164" mass="18511">MNYMVRPLTDEDVPFMWDMLYESMYVPEGQEPFSRDILQEPSIAKYAEHWGRPGDIGWIAVTEEGERMGTITARIFPEDNHGYGFVGADIPEMGMALRRAYRGRGVGKALMQALFDDLLRSGYTRVSLSVDPKNTAAVKLYRRFGFEEVGMVDTSVTMLAEVGP</sequence>
<keyword evidence="1" id="KW-0808">Transferase</keyword>
<dbReference type="RefSeq" id="WP_328279549.1">
    <property type="nucleotide sequence ID" value="NZ_JARTLD010000040.1"/>
</dbReference>
<feature type="domain" description="N-acetyltransferase" evidence="3">
    <location>
        <begin position="3"/>
        <end position="163"/>
    </location>
</feature>
<evidence type="ECO:0000256" key="2">
    <source>
        <dbReference type="ARBA" id="ARBA00023315"/>
    </source>
</evidence>
<dbReference type="Proteomes" id="UP001343257">
    <property type="component" value="Unassembled WGS sequence"/>
</dbReference>
<dbReference type="PROSITE" id="PS51186">
    <property type="entry name" value="GNAT"/>
    <property type="match status" value="1"/>
</dbReference>
<evidence type="ECO:0000313" key="4">
    <source>
        <dbReference type="EMBL" id="MED5018919.1"/>
    </source>
</evidence>
<accession>A0ABU6PX68</accession>
<evidence type="ECO:0000256" key="1">
    <source>
        <dbReference type="ARBA" id="ARBA00022679"/>
    </source>
</evidence>
<dbReference type="EMBL" id="JARTLD010000040">
    <property type="protein sequence ID" value="MED5018919.1"/>
    <property type="molecule type" value="Genomic_DNA"/>
</dbReference>
<proteinExistence type="predicted"/>
<evidence type="ECO:0000313" key="5">
    <source>
        <dbReference type="Proteomes" id="UP001343257"/>
    </source>
</evidence>
<name>A0ABU6PX68_9BACL</name>
<evidence type="ECO:0000259" key="3">
    <source>
        <dbReference type="PROSITE" id="PS51186"/>
    </source>
</evidence>
<dbReference type="Pfam" id="PF00583">
    <property type="entry name" value="Acetyltransf_1"/>
    <property type="match status" value="1"/>
</dbReference>
<dbReference type="SUPFAM" id="SSF55729">
    <property type="entry name" value="Acyl-CoA N-acyltransferases (Nat)"/>
    <property type="match status" value="1"/>
</dbReference>
<dbReference type="InterPro" id="IPR050680">
    <property type="entry name" value="YpeA/RimI_acetyltransf"/>
</dbReference>
<dbReference type="CDD" id="cd04301">
    <property type="entry name" value="NAT_SF"/>
    <property type="match status" value="1"/>
</dbReference>
<dbReference type="Gene3D" id="3.40.630.30">
    <property type="match status" value="1"/>
</dbReference>
<dbReference type="PANTHER" id="PTHR43420">
    <property type="entry name" value="ACETYLTRANSFERASE"/>
    <property type="match status" value="1"/>
</dbReference>
<comment type="caution">
    <text evidence="4">The sequence shown here is derived from an EMBL/GenBank/DDBJ whole genome shotgun (WGS) entry which is preliminary data.</text>
</comment>
<protein>
    <submittedName>
        <fullName evidence="4">GNAT family N-acetyltransferase</fullName>
    </submittedName>
</protein>
<dbReference type="InterPro" id="IPR016181">
    <property type="entry name" value="Acyl_CoA_acyltransferase"/>
</dbReference>
<keyword evidence="5" id="KW-1185">Reference proteome</keyword>
<gene>
    <name evidence="4" type="ORF">P9847_16535</name>
</gene>
<reference evidence="4 5" key="1">
    <citation type="submission" date="2023-03" db="EMBL/GenBank/DDBJ databases">
        <title>Bacillus Genome Sequencing.</title>
        <authorList>
            <person name="Dunlap C."/>
        </authorList>
    </citation>
    <scope>NUCLEOTIDE SEQUENCE [LARGE SCALE GENOMIC DNA]</scope>
    <source>
        <strain evidence="4 5">NRS-52</strain>
    </source>
</reference>